<keyword evidence="4 12" id="KW-0812">Transmembrane</keyword>
<dbReference type="GO" id="GO:0007166">
    <property type="term" value="P:cell surface receptor signaling pathway"/>
    <property type="evidence" value="ECO:0007669"/>
    <property type="project" value="InterPro"/>
</dbReference>
<dbReference type="SUPFAM" id="SSF56112">
    <property type="entry name" value="Protein kinase-like (PK-like)"/>
    <property type="match status" value="1"/>
</dbReference>
<dbReference type="AlphaFoldDB" id="A0A6A1VCQ4"/>
<keyword evidence="3" id="KW-0808">Transferase</keyword>
<dbReference type="PANTHER" id="PTHR27005">
    <property type="entry name" value="WALL-ASSOCIATED RECEPTOR KINASE-LIKE 21"/>
    <property type="match status" value="1"/>
</dbReference>
<evidence type="ECO:0000313" key="16">
    <source>
        <dbReference type="Proteomes" id="UP000516437"/>
    </source>
</evidence>
<dbReference type="Pfam" id="PF08488">
    <property type="entry name" value="WAK"/>
    <property type="match status" value="1"/>
</dbReference>
<dbReference type="InterPro" id="IPR045274">
    <property type="entry name" value="WAK-like"/>
</dbReference>
<keyword evidence="8 12" id="KW-1133">Transmembrane helix</keyword>
<dbReference type="EMBL" id="RXIC02000024">
    <property type="protein sequence ID" value="KAB1210629.1"/>
    <property type="molecule type" value="Genomic_DNA"/>
</dbReference>
<dbReference type="GO" id="GO:0004674">
    <property type="term" value="F:protein serine/threonine kinase activity"/>
    <property type="evidence" value="ECO:0007669"/>
    <property type="project" value="UniProtKB-KW"/>
</dbReference>
<dbReference type="PROSITE" id="PS50011">
    <property type="entry name" value="PROTEIN_KINASE_DOM"/>
    <property type="match status" value="1"/>
</dbReference>
<proteinExistence type="predicted"/>
<organism evidence="15 16">
    <name type="scientific">Morella rubra</name>
    <name type="common">Chinese bayberry</name>
    <dbReference type="NCBI Taxonomy" id="262757"/>
    <lineage>
        <taxon>Eukaryota</taxon>
        <taxon>Viridiplantae</taxon>
        <taxon>Streptophyta</taxon>
        <taxon>Embryophyta</taxon>
        <taxon>Tracheophyta</taxon>
        <taxon>Spermatophyta</taxon>
        <taxon>Magnoliopsida</taxon>
        <taxon>eudicotyledons</taxon>
        <taxon>Gunneridae</taxon>
        <taxon>Pentapetalae</taxon>
        <taxon>rosids</taxon>
        <taxon>fabids</taxon>
        <taxon>Fagales</taxon>
        <taxon>Myricaceae</taxon>
        <taxon>Morella</taxon>
    </lineage>
</organism>
<comment type="caution">
    <text evidence="15">The sequence shown here is derived from an EMBL/GenBank/DDBJ whole genome shotgun (WGS) entry which is preliminary data.</text>
</comment>
<keyword evidence="2" id="KW-0723">Serine/threonine-protein kinase</keyword>
<evidence type="ECO:0000256" key="13">
    <source>
        <dbReference type="SAM" id="SignalP"/>
    </source>
</evidence>
<feature type="transmembrane region" description="Helical" evidence="12">
    <location>
        <begin position="319"/>
        <end position="341"/>
    </location>
</feature>
<keyword evidence="5 13" id="KW-0732">Signal</keyword>
<dbReference type="PANTHER" id="PTHR27005:SF280">
    <property type="entry name" value="WALL-ASSOCIATED RECEPTOR KINASE-LIKE 8"/>
    <property type="match status" value="1"/>
</dbReference>
<dbReference type="InterPro" id="IPR013695">
    <property type="entry name" value="WAK"/>
</dbReference>
<keyword evidence="15" id="KW-0418">Kinase</keyword>
<sequence length="450" mass="50306">MVHRDQQKMVLQMMFQMILLLQSMNAFAQPAVASLAKDPSCEDHCGKVTIPNFHTLLEYELDVTLTAFWQSGSFNLEALNISAEDRTLRVNYPIFRSCVNVTSSKLYVGLDKGPFYFSLLRNSFIAMGCNSALIRSPDGSSITGGCKTLSCNKRAPINASSCNGTNCCQTTTIPLALDAFITEIQPINYTSEDSHAGYCNYAFLVEQAWLETARTFTDIFHKNMSHVPVVLDWGIDRNIPVATGKYSPKYRERSTACGFESQRDLYTCSCQYGFEGNPYLVCRDIDECANPAEANYRCGNKRCHNIDGSYLCIGFPVEAIVIGISTGLGLIVLLVGGWLSYKVVKRKMMIKRKEKFFKRNGGLLLVQQLSSSEHNTENPNLFTLKDLEKATDQFNENRILGDGGQGTVYKGMLLDGRIVAIKKSKVIDEVNLKEFINELALLSRINHRNV</sequence>
<dbReference type="Gene3D" id="3.30.200.20">
    <property type="entry name" value="Phosphorylase Kinase, domain 1"/>
    <property type="match status" value="1"/>
</dbReference>
<dbReference type="GO" id="GO:0005509">
    <property type="term" value="F:calcium ion binding"/>
    <property type="evidence" value="ECO:0007669"/>
    <property type="project" value="InterPro"/>
</dbReference>
<gene>
    <name evidence="15" type="ORF">CJ030_MR6G010313</name>
</gene>
<comment type="subcellular location">
    <subcellularLocation>
        <location evidence="1">Membrane</location>
        <topology evidence="1">Single-pass type I membrane protein</topology>
    </subcellularLocation>
</comment>
<evidence type="ECO:0000256" key="12">
    <source>
        <dbReference type="SAM" id="Phobius"/>
    </source>
</evidence>
<protein>
    <submittedName>
        <fullName evidence="15">Wall-associated receptor kinase-like 8</fullName>
    </submittedName>
</protein>
<feature type="chain" id="PRO_5025534913" evidence="13">
    <location>
        <begin position="29"/>
        <end position="450"/>
    </location>
</feature>
<evidence type="ECO:0000259" key="14">
    <source>
        <dbReference type="PROSITE" id="PS50011"/>
    </source>
</evidence>
<dbReference type="GO" id="GO:0005886">
    <property type="term" value="C:plasma membrane"/>
    <property type="evidence" value="ECO:0007669"/>
    <property type="project" value="TreeGrafter"/>
</dbReference>
<dbReference type="InterPro" id="IPR000719">
    <property type="entry name" value="Prot_kinase_dom"/>
</dbReference>
<evidence type="ECO:0000256" key="4">
    <source>
        <dbReference type="ARBA" id="ARBA00022692"/>
    </source>
</evidence>
<keyword evidence="6" id="KW-0547">Nucleotide-binding</keyword>
<keyword evidence="10" id="KW-1015">Disulfide bond</keyword>
<dbReference type="InterPro" id="IPR018097">
    <property type="entry name" value="EGF_Ca-bd_CS"/>
</dbReference>
<dbReference type="Gene3D" id="2.10.25.10">
    <property type="entry name" value="Laminin"/>
    <property type="match status" value="1"/>
</dbReference>
<evidence type="ECO:0000256" key="5">
    <source>
        <dbReference type="ARBA" id="ARBA00022729"/>
    </source>
</evidence>
<evidence type="ECO:0000256" key="7">
    <source>
        <dbReference type="ARBA" id="ARBA00022840"/>
    </source>
</evidence>
<dbReference type="GO" id="GO:0005524">
    <property type="term" value="F:ATP binding"/>
    <property type="evidence" value="ECO:0007669"/>
    <property type="project" value="UniProtKB-KW"/>
</dbReference>
<feature type="signal peptide" evidence="13">
    <location>
        <begin position="1"/>
        <end position="28"/>
    </location>
</feature>
<evidence type="ECO:0000256" key="9">
    <source>
        <dbReference type="ARBA" id="ARBA00023136"/>
    </source>
</evidence>
<evidence type="ECO:0000256" key="11">
    <source>
        <dbReference type="ARBA" id="ARBA00023180"/>
    </source>
</evidence>
<feature type="domain" description="Protein kinase" evidence="14">
    <location>
        <begin position="394"/>
        <end position="450"/>
    </location>
</feature>
<keyword evidence="15" id="KW-0675">Receptor</keyword>
<evidence type="ECO:0000313" key="15">
    <source>
        <dbReference type="EMBL" id="KAB1210629.1"/>
    </source>
</evidence>
<accession>A0A6A1VCQ4</accession>
<name>A0A6A1VCQ4_9ROSI</name>
<keyword evidence="7" id="KW-0067">ATP-binding</keyword>
<dbReference type="PROSITE" id="PS01187">
    <property type="entry name" value="EGF_CA"/>
    <property type="match status" value="1"/>
</dbReference>
<dbReference type="OrthoDB" id="4062651at2759"/>
<dbReference type="Proteomes" id="UP000516437">
    <property type="component" value="Chromosome 6"/>
</dbReference>
<evidence type="ECO:0000256" key="1">
    <source>
        <dbReference type="ARBA" id="ARBA00004479"/>
    </source>
</evidence>
<reference evidence="15 16" key="1">
    <citation type="journal article" date="2019" name="Plant Biotechnol. J.">
        <title>The red bayberry genome and genetic basis of sex determination.</title>
        <authorList>
            <person name="Jia H.M."/>
            <person name="Jia H.J."/>
            <person name="Cai Q.L."/>
            <person name="Wang Y."/>
            <person name="Zhao H.B."/>
            <person name="Yang W.F."/>
            <person name="Wang G.Y."/>
            <person name="Li Y.H."/>
            <person name="Zhan D.L."/>
            <person name="Shen Y.T."/>
            <person name="Niu Q.F."/>
            <person name="Chang L."/>
            <person name="Qiu J."/>
            <person name="Zhao L."/>
            <person name="Xie H.B."/>
            <person name="Fu W.Y."/>
            <person name="Jin J."/>
            <person name="Li X.W."/>
            <person name="Jiao Y."/>
            <person name="Zhou C.C."/>
            <person name="Tu T."/>
            <person name="Chai C.Y."/>
            <person name="Gao J.L."/>
            <person name="Fan L.J."/>
            <person name="van de Weg E."/>
            <person name="Wang J.Y."/>
            <person name="Gao Z.S."/>
        </authorList>
    </citation>
    <scope>NUCLEOTIDE SEQUENCE [LARGE SCALE GENOMIC DNA]</scope>
    <source>
        <tissue evidence="15">Leaves</tissue>
    </source>
</reference>
<keyword evidence="11" id="KW-0325">Glycoprotein</keyword>
<evidence type="ECO:0000256" key="6">
    <source>
        <dbReference type="ARBA" id="ARBA00022741"/>
    </source>
</evidence>
<keyword evidence="16" id="KW-1185">Reference proteome</keyword>
<evidence type="ECO:0000256" key="8">
    <source>
        <dbReference type="ARBA" id="ARBA00022989"/>
    </source>
</evidence>
<evidence type="ECO:0000256" key="10">
    <source>
        <dbReference type="ARBA" id="ARBA00023157"/>
    </source>
</evidence>
<evidence type="ECO:0000256" key="2">
    <source>
        <dbReference type="ARBA" id="ARBA00022527"/>
    </source>
</evidence>
<keyword evidence="9 12" id="KW-0472">Membrane</keyword>
<dbReference type="InterPro" id="IPR011009">
    <property type="entry name" value="Kinase-like_dom_sf"/>
</dbReference>
<evidence type="ECO:0000256" key="3">
    <source>
        <dbReference type="ARBA" id="ARBA00022679"/>
    </source>
</evidence>